<dbReference type="GO" id="GO:0002938">
    <property type="term" value="P:tRNA guanine ribose methylation"/>
    <property type="evidence" value="ECO:0007669"/>
    <property type="project" value="TreeGrafter"/>
</dbReference>
<dbReference type="PANTHER" id="PTHR43453">
    <property type="entry name" value="RRNA METHYLASE-LIKE"/>
    <property type="match status" value="1"/>
</dbReference>
<keyword evidence="3 9" id="KW-0808">Transferase</keyword>
<accession>A0A385HZI5</accession>
<reference evidence="9" key="1">
    <citation type="submission" date="2018-02" db="EMBL/GenBank/DDBJ databases">
        <title>Genome reduction pattern in chromatophore genome of Paulinella.</title>
        <authorList>
            <person name="Lhee D."/>
            <person name="Yoon H.S."/>
        </authorList>
    </citation>
    <scope>NUCLEOTIDE SEQUENCE</scope>
    <source>
        <strain evidence="9">NZ27</strain>
    </source>
</reference>
<evidence type="ECO:0000256" key="2">
    <source>
        <dbReference type="ARBA" id="ARBA00022603"/>
    </source>
</evidence>
<dbReference type="InterPro" id="IPR022724">
    <property type="entry name" value="rRNA_MeTrfase_SpoU_C"/>
</dbReference>
<dbReference type="InterPro" id="IPR001537">
    <property type="entry name" value="SpoU_MeTrfase"/>
</dbReference>
<feature type="domain" description="tRNA/rRNA methyltransferase SpoU type" evidence="7">
    <location>
        <begin position="22"/>
        <end position="161"/>
    </location>
</feature>
<evidence type="ECO:0000259" key="7">
    <source>
        <dbReference type="Pfam" id="PF00588"/>
    </source>
</evidence>
<dbReference type="Gene3D" id="3.40.1280.10">
    <property type="match status" value="1"/>
</dbReference>
<proteinExistence type="inferred from homology"/>
<feature type="domain" description="RNA methyltransferase SpoU/TrmH type C-terminal" evidence="8">
    <location>
        <begin position="165"/>
        <end position="220"/>
    </location>
</feature>
<dbReference type="InterPro" id="IPR033671">
    <property type="entry name" value="TrmH"/>
</dbReference>
<geneLocation type="plastid" evidence="9"/>
<evidence type="ECO:0000256" key="6">
    <source>
        <dbReference type="ARBA" id="ARBA00022884"/>
    </source>
</evidence>
<evidence type="ECO:0000256" key="5">
    <source>
        <dbReference type="ARBA" id="ARBA00022694"/>
    </source>
</evidence>
<keyword evidence="5" id="KW-0819">tRNA processing</keyword>
<protein>
    <submittedName>
        <fullName evidence="9">Putative tRNA (Guanosine-2'-O-)-methyltransferase</fullName>
    </submittedName>
</protein>
<gene>
    <name evidence="9" type="ORF">PMNZ_110</name>
</gene>
<dbReference type="EMBL" id="MG976688">
    <property type="protein sequence ID" value="AXY63069.1"/>
    <property type="molecule type" value="Genomic_DNA"/>
</dbReference>
<keyword evidence="4" id="KW-0949">S-adenosyl-L-methionine</keyword>
<keyword evidence="1" id="KW-0820">tRNA-binding</keyword>
<dbReference type="SUPFAM" id="SSF75217">
    <property type="entry name" value="alpha/beta knot"/>
    <property type="match status" value="1"/>
</dbReference>
<keyword evidence="2 9" id="KW-0489">Methyltransferase</keyword>
<dbReference type="GO" id="GO:0141100">
    <property type="term" value="F:tRNA (guanine(18)-2'-O)-methyltransferase activity"/>
    <property type="evidence" value="ECO:0007669"/>
    <property type="project" value="InterPro"/>
</dbReference>
<name>A0A385HZI5_9EUKA</name>
<evidence type="ECO:0000256" key="3">
    <source>
        <dbReference type="ARBA" id="ARBA00022679"/>
    </source>
</evidence>
<dbReference type="CDD" id="cd18092">
    <property type="entry name" value="SpoU-like_TrmH"/>
    <property type="match status" value="1"/>
</dbReference>
<evidence type="ECO:0000259" key="8">
    <source>
        <dbReference type="Pfam" id="PF12105"/>
    </source>
</evidence>
<evidence type="ECO:0000256" key="4">
    <source>
        <dbReference type="ARBA" id="ARBA00022691"/>
    </source>
</evidence>
<dbReference type="Pfam" id="PF00588">
    <property type="entry name" value="SpoU_methylase"/>
    <property type="match status" value="1"/>
</dbReference>
<dbReference type="HAMAP" id="MF_02060">
    <property type="entry name" value="tRNA_methyltr_TrmH"/>
    <property type="match status" value="1"/>
</dbReference>
<keyword evidence="9" id="KW-0934">Plastid</keyword>
<dbReference type="InterPro" id="IPR029028">
    <property type="entry name" value="Alpha/beta_knot_MTases"/>
</dbReference>
<sequence>MALLPRRFQRLDFVRNHRMSDLTVVLDNVEKSHNLSAILRSCDAVGITEAYAVNFATQLRVFKSTALGSQKWIRLNNETSIGQTITRLKQRGFKIYGTQINTASLEYHQCDFVGPTAFVLGAEKWGLSEITTHLIDQSISIPMMGMVQSLNVSVAASILLFEVLRQRQVNQTLPIVGEGLSLAHRHKLLFEYSYPRIADGYRKRNYPYPNIDDYGQIIKDLEEPIT</sequence>
<organism evidence="9">
    <name type="scientific">Paulinella micropora</name>
    <dbReference type="NCBI Taxonomy" id="1928728"/>
    <lineage>
        <taxon>Eukaryota</taxon>
        <taxon>Sar</taxon>
        <taxon>Rhizaria</taxon>
        <taxon>Cercozoa</taxon>
        <taxon>Imbricatea</taxon>
        <taxon>Silicofilosea</taxon>
        <taxon>Euglyphida</taxon>
        <taxon>Paulinellidae</taxon>
        <taxon>Paulinella</taxon>
    </lineage>
</organism>
<dbReference type="InterPro" id="IPR029026">
    <property type="entry name" value="tRNA_m1G_MTases_N"/>
</dbReference>
<dbReference type="PANTHER" id="PTHR43453:SF1">
    <property type="entry name" value="TRNA_RRNA METHYLTRANSFERASE SPOU TYPE DOMAIN-CONTAINING PROTEIN"/>
    <property type="match status" value="1"/>
</dbReference>
<dbReference type="GO" id="GO:0000049">
    <property type="term" value="F:tRNA binding"/>
    <property type="evidence" value="ECO:0007669"/>
    <property type="project" value="UniProtKB-KW"/>
</dbReference>
<evidence type="ECO:0000313" key="9">
    <source>
        <dbReference type="EMBL" id="AXY63069.1"/>
    </source>
</evidence>
<dbReference type="Pfam" id="PF12105">
    <property type="entry name" value="SpoU_methylas_C"/>
    <property type="match status" value="1"/>
</dbReference>
<keyword evidence="6" id="KW-0694">RNA-binding</keyword>
<evidence type="ECO:0000256" key="1">
    <source>
        <dbReference type="ARBA" id="ARBA00022555"/>
    </source>
</evidence>
<dbReference type="AlphaFoldDB" id="A0A385HZI5"/>